<evidence type="ECO:0000313" key="2">
    <source>
        <dbReference type="Proteomes" id="UP000503840"/>
    </source>
</evidence>
<comment type="caution">
    <text evidence="1">The sequence shown here is derived from an EMBL/GenBank/DDBJ whole genome shotgun (WGS) entry which is preliminary data.</text>
</comment>
<evidence type="ECO:0008006" key="3">
    <source>
        <dbReference type="Google" id="ProtNLM"/>
    </source>
</evidence>
<gene>
    <name evidence="1" type="ORF">DSM101010T_13280</name>
</gene>
<name>A0A7J0BGU7_9BACT</name>
<reference evidence="1 2" key="1">
    <citation type="submission" date="2020-05" db="EMBL/GenBank/DDBJ databases">
        <title>Draft genome sequence of Desulfovibrio sp. strain HN2T.</title>
        <authorList>
            <person name="Ueno A."/>
            <person name="Tamazawa S."/>
            <person name="Tamamura S."/>
            <person name="Murakami T."/>
            <person name="Kiyama T."/>
            <person name="Inomata H."/>
            <person name="Amano Y."/>
            <person name="Miyakawa K."/>
            <person name="Tamaki H."/>
            <person name="Naganuma T."/>
            <person name="Kaneko K."/>
        </authorList>
    </citation>
    <scope>NUCLEOTIDE SEQUENCE [LARGE SCALE GENOMIC DNA]</scope>
    <source>
        <strain evidence="1 2">HN2</strain>
    </source>
</reference>
<dbReference type="EMBL" id="BLVO01000012">
    <property type="protein sequence ID" value="GFM32963.1"/>
    <property type="molecule type" value="Genomic_DNA"/>
</dbReference>
<organism evidence="1 2">
    <name type="scientific">Desulfovibrio subterraneus</name>
    <dbReference type="NCBI Taxonomy" id="2718620"/>
    <lineage>
        <taxon>Bacteria</taxon>
        <taxon>Pseudomonadati</taxon>
        <taxon>Thermodesulfobacteriota</taxon>
        <taxon>Desulfovibrionia</taxon>
        <taxon>Desulfovibrionales</taxon>
        <taxon>Desulfovibrionaceae</taxon>
        <taxon>Desulfovibrio</taxon>
    </lineage>
</organism>
<protein>
    <recommendedName>
        <fullName evidence="3">Peptidase M15A C-terminal domain-containing protein</fullName>
    </recommendedName>
</protein>
<keyword evidence="2" id="KW-1185">Reference proteome</keyword>
<dbReference type="AlphaFoldDB" id="A0A7J0BGU7"/>
<accession>A0A7J0BGU7</accession>
<dbReference type="Gene3D" id="3.30.1380.10">
    <property type="match status" value="1"/>
</dbReference>
<evidence type="ECO:0000313" key="1">
    <source>
        <dbReference type="EMBL" id="GFM32963.1"/>
    </source>
</evidence>
<proteinExistence type="predicted"/>
<sequence>MYTPIHFRIEELVPPDMHARWRHAPHKLFMLFDMEALRTLDALRHRYGPIVVNNWHAGGQFKNSGWRAWDCPEGAALSQHKLGRAFDCKFTRITAEEVRQDMEREPEAPCFAAIRRIEAFDGMSWFHFDTGNHDREGMGVLVVGGPSGKAKPIARSTAGAISGGAAHA</sequence>
<dbReference type="SUPFAM" id="SSF55166">
    <property type="entry name" value="Hedgehog/DD-peptidase"/>
    <property type="match status" value="1"/>
</dbReference>
<dbReference type="InterPro" id="IPR009045">
    <property type="entry name" value="Zn_M74/Hedgehog-like"/>
</dbReference>
<dbReference type="RefSeq" id="WP_174404617.1">
    <property type="nucleotide sequence ID" value="NZ_BLVO01000012.1"/>
</dbReference>
<dbReference type="Proteomes" id="UP000503840">
    <property type="component" value="Unassembled WGS sequence"/>
</dbReference>